<evidence type="ECO:0000256" key="2">
    <source>
        <dbReference type="SAM" id="Phobius"/>
    </source>
</evidence>
<comment type="caution">
    <text evidence="3">The sequence shown here is derived from an EMBL/GenBank/DDBJ whole genome shotgun (WGS) entry which is preliminary data.</text>
</comment>
<keyword evidence="2" id="KW-0812">Transmembrane</keyword>
<protein>
    <submittedName>
        <fullName evidence="3">Uncharacterized protein</fullName>
    </submittedName>
</protein>
<feature type="transmembrane region" description="Helical" evidence="2">
    <location>
        <begin position="530"/>
        <end position="551"/>
    </location>
</feature>
<name>A0A917TXE0_9ACTN</name>
<dbReference type="PANTHER" id="PTHR48174">
    <property type="entry name" value="DUF946 FAMILY PROTEIN"/>
    <property type="match status" value="1"/>
</dbReference>
<dbReference type="RefSeq" id="WP_190252077.1">
    <property type="nucleotide sequence ID" value="NZ_BMPI01000023.1"/>
</dbReference>
<accession>A0A917TXE0</accession>
<feature type="region of interest" description="Disordered" evidence="1">
    <location>
        <begin position="420"/>
        <end position="441"/>
    </location>
</feature>
<keyword evidence="2" id="KW-1133">Transmembrane helix</keyword>
<gene>
    <name evidence="3" type="ORF">GCM10007977_047090</name>
</gene>
<feature type="transmembrane region" description="Helical" evidence="2">
    <location>
        <begin position="502"/>
        <end position="524"/>
    </location>
</feature>
<organism evidence="3 4">
    <name type="scientific">Dactylosporangium sucinum</name>
    <dbReference type="NCBI Taxonomy" id="1424081"/>
    <lineage>
        <taxon>Bacteria</taxon>
        <taxon>Bacillati</taxon>
        <taxon>Actinomycetota</taxon>
        <taxon>Actinomycetes</taxon>
        <taxon>Micromonosporales</taxon>
        <taxon>Micromonosporaceae</taxon>
        <taxon>Dactylosporangium</taxon>
    </lineage>
</organism>
<feature type="transmembrane region" description="Helical" evidence="2">
    <location>
        <begin position="477"/>
        <end position="495"/>
    </location>
</feature>
<feature type="transmembrane region" description="Helical" evidence="2">
    <location>
        <begin position="450"/>
        <end position="471"/>
    </location>
</feature>
<reference evidence="3" key="2">
    <citation type="submission" date="2020-09" db="EMBL/GenBank/DDBJ databases">
        <authorList>
            <person name="Sun Q."/>
            <person name="Ohkuma M."/>
        </authorList>
    </citation>
    <scope>NUCLEOTIDE SEQUENCE</scope>
    <source>
        <strain evidence="3">JCM 19831</strain>
    </source>
</reference>
<dbReference type="PANTHER" id="PTHR48174:SF5">
    <property type="entry name" value="VACUOLAR PROTEIN SORTING-ASSOCIATED PROTEIN 62"/>
    <property type="match status" value="1"/>
</dbReference>
<reference evidence="3" key="1">
    <citation type="journal article" date="2014" name="Int. J. Syst. Evol. Microbiol.">
        <title>Complete genome sequence of Corynebacterium casei LMG S-19264T (=DSM 44701T), isolated from a smear-ripened cheese.</title>
        <authorList>
            <consortium name="US DOE Joint Genome Institute (JGI-PGF)"/>
            <person name="Walter F."/>
            <person name="Albersmeier A."/>
            <person name="Kalinowski J."/>
            <person name="Ruckert C."/>
        </authorList>
    </citation>
    <scope>NUCLEOTIDE SEQUENCE</scope>
    <source>
        <strain evidence="3">JCM 19831</strain>
    </source>
</reference>
<dbReference type="Proteomes" id="UP000642070">
    <property type="component" value="Unassembled WGS sequence"/>
</dbReference>
<dbReference type="AlphaFoldDB" id="A0A917TXE0"/>
<evidence type="ECO:0000313" key="3">
    <source>
        <dbReference type="EMBL" id="GGM40297.1"/>
    </source>
</evidence>
<evidence type="ECO:0000256" key="1">
    <source>
        <dbReference type="SAM" id="MobiDB-lite"/>
    </source>
</evidence>
<proteinExistence type="predicted"/>
<evidence type="ECO:0000313" key="4">
    <source>
        <dbReference type="Proteomes" id="UP000642070"/>
    </source>
</evidence>
<dbReference type="EMBL" id="BMPI01000023">
    <property type="protein sequence ID" value="GGM40297.1"/>
    <property type="molecule type" value="Genomic_DNA"/>
</dbReference>
<sequence>MSDELRLLARYEPVIRYTAGELFLPTHVDGFLDRAALWRGGDTECLVPAGELDARTLAEYGDRHRGEVLYLRYVERPLRGAEYRRWRRERGESAFRPGERFAAVGLTARLVDAALRLSLLVRGAVPGGTRAAAHVEYDRRPSPGVRPYYGRVFRDGGYLVLQYWFFYAMNDWRSTFGGVNDHEADWEQVTVFVPEPGPDPAWVVYSSHDKPGPQLRRRWDDPRLERVGDHPVVYAGGGSHAGAYAPGDYVTTVTWPGLESVTRWWRSARRRAADGPGAGLGLPFLDYHRGDGPGIGPGEQHAWTPVVVDDDTPWIRGYRGLWGLDTEDRFGGERAPAGPRYERDGTVRASWAYPVTWAGLDAEGPDPGAAADERLHEVVRLIRRYRGEIRRSSAGIRAMGRPAGTRADPELQRLQAERVALEDGEPPPTPAQPPDRRLPSPAERVGRRRFLLLWSAASASVLLGGAALIVFSPPFGVFWSVVALLALLVAVEAAARARLLRLLWRAALTAAVLLAGWTVVEVVANHWRTAVAALLAASAVALWVGNLRAWLSHR</sequence>
<keyword evidence="2" id="KW-0472">Membrane</keyword>
<keyword evidence="4" id="KW-1185">Reference proteome</keyword>